<dbReference type="SMART" id="SM00248">
    <property type="entry name" value="ANK"/>
    <property type="match status" value="5"/>
</dbReference>
<dbReference type="OrthoDB" id="341259at2759"/>
<evidence type="ECO:0000313" key="5">
    <source>
        <dbReference type="Proteomes" id="UP000275078"/>
    </source>
</evidence>
<protein>
    <submittedName>
        <fullName evidence="4">Ankyrin</fullName>
    </submittedName>
</protein>
<dbReference type="STRING" id="1160509.A0A3N4HXU8"/>
<dbReference type="Proteomes" id="UP000275078">
    <property type="component" value="Unassembled WGS sequence"/>
</dbReference>
<dbReference type="InterPro" id="IPR002110">
    <property type="entry name" value="Ankyrin_rpt"/>
</dbReference>
<dbReference type="SUPFAM" id="SSF48403">
    <property type="entry name" value="Ankyrin repeat"/>
    <property type="match status" value="1"/>
</dbReference>
<accession>A0A3N4HXU8</accession>
<organism evidence="4 5">
    <name type="scientific">Ascobolus immersus RN42</name>
    <dbReference type="NCBI Taxonomy" id="1160509"/>
    <lineage>
        <taxon>Eukaryota</taxon>
        <taxon>Fungi</taxon>
        <taxon>Dikarya</taxon>
        <taxon>Ascomycota</taxon>
        <taxon>Pezizomycotina</taxon>
        <taxon>Pezizomycetes</taxon>
        <taxon>Pezizales</taxon>
        <taxon>Ascobolaceae</taxon>
        <taxon>Ascobolus</taxon>
    </lineage>
</organism>
<feature type="repeat" description="ANK" evidence="3">
    <location>
        <begin position="39"/>
        <end position="65"/>
    </location>
</feature>
<feature type="non-terminal residue" evidence="4">
    <location>
        <position position="187"/>
    </location>
</feature>
<dbReference type="Pfam" id="PF00023">
    <property type="entry name" value="Ank"/>
    <property type="match status" value="1"/>
</dbReference>
<evidence type="ECO:0000256" key="3">
    <source>
        <dbReference type="PROSITE-ProRule" id="PRU00023"/>
    </source>
</evidence>
<dbReference type="EMBL" id="ML119788">
    <property type="protein sequence ID" value="RPA74494.1"/>
    <property type="molecule type" value="Genomic_DNA"/>
</dbReference>
<dbReference type="PROSITE" id="PS50297">
    <property type="entry name" value="ANK_REP_REGION"/>
    <property type="match status" value="1"/>
</dbReference>
<evidence type="ECO:0000313" key="4">
    <source>
        <dbReference type="EMBL" id="RPA74494.1"/>
    </source>
</evidence>
<evidence type="ECO:0000256" key="1">
    <source>
        <dbReference type="ARBA" id="ARBA00022737"/>
    </source>
</evidence>
<dbReference type="PROSITE" id="PS50088">
    <property type="entry name" value="ANK_REPEAT"/>
    <property type="match status" value="2"/>
</dbReference>
<keyword evidence="5" id="KW-1185">Reference proteome</keyword>
<sequence>SQNSKGRTALHIAVNNGSIEILKYLLAQDSVDSNSVDDKGNTALHLAAQYGHTPMGPKLAKIILSVEGIQCDNRDEYGQTPFLVACFSGSLEVVRNLFSIAPSLDRHAVDFKGQCALHHAAKSMTDSADLVQFLLEELKFDCNEATPDGVTPLMFAVSSSNKNIVGYLLSVTELDFRAVDREGKTAM</sequence>
<dbReference type="AlphaFoldDB" id="A0A3N4HXU8"/>
<dbReference type="PANTHER" id="PTHR24198:SF165">
    <property type="entry name" value="ANKYRIN REPEAT-CONTAINING PROTEIN-RELATED"/>
    <property type="match status" value="1"/>
</dbReference>
<feature type="non-terminal residue" evidence="4">
    <location>
        <position position="1"/>
    </location>
</feature>
<feature type="repeat" description="ANK" evidence="3">
    <location>
        <begin position="5"/>
        <end position="38"/>
    </location>
</feature>
<keyword evidence="2 3" id="KW-0040">ANK repeat</keyword>
<proteinExistence type="predicted"/>
<dbReference type="Gene3D" id="1.25.40.20">
    <property type="entry name" value="Ankyrin repeat-containing domain"/>
    <property type="match status" value="2"/>
</dbReference>
<reference evidence="4 5" key="1">
    <citation type="journal article" date="2018" name="Nat. Ecol. Evol.">
        <title>Pezizomycetes genomes reveal the molecular basis of ectomycorrhizal truffle lifestyle.</title>
        <authorList>
            <person name="Murat C."/>
            <person name="Payen T."/>
            <person name="Noel B."/>
            <person name="Kuo A."/>
            <person name="Morin E."/>
            <person name="Chen J."/>
            <person name="Kohler A."/>
            <person name="Krizsan K."/>
            <person name="Balestrini R."/>
            <person name="Da Silva C."/>
            <person name="Montanini B."/>
            <person name="Hainaut M."/>
            <person name="Levati E."/>
            <person name="Barry K.W."/>
            <person name="Belfiori B."/>
            <person name="Cichocki N."/>
            <person name="Clum A."/>
            <person name="Dockter R.B."/>
            <person name="Fauchery L."/>
            <person name="Guy J."/>
            <person name="Iotti M."/>
            <person name="Le Tacon F."/>
            <person name="Lindquist E.A."/>
            <person name="Lipzen A."/>
            <person name="Malagnac F."/>
            <person name="Mello A."/>
            <person name="Molinier V."/>
            <person name="Miyauchi S."/>
            <person name="Poulain J."/>
            <person name="Riccioni C."/>
            <person name="Rubini A."/>
            <person name="Sitrit Y."/>
            <person name="Splivallo R."/>
            <person name="Traeger S."/>
            <person name="Wang M."/>
            <person name="Zifcakova L."/>
            <person name="Wipf D."/>
            <person name="Zambonelli A."/>
            <person name="Paolocci F."/>
            <person name="Nowrousian M."/>
            <person name="Ottonello S."/>
            <person name="Baldrian P."/>
            <person name="Spatafora J.W."/>
            <person name="Henrissat B."/>
            <person name="Nagy L.G."/>
            <person name="Aury J.M."/>
            <person name="Wincker P."/>
            <person name="Grigoriev I.V."/>
            <person name="Bonfante P."/>
            <person name="Martin F.M."/>
        </authorList>
    </citation>
    <scope>NUCLEOTIDE SEQUENCE [LARGE SCALE GENOMIC DNA]</scope>
    <source>
        <strain evidence="4 5">RN42</strain>
    </source>
</reference>
<dbReference type="PANTHER" id="PTHR24198">
    <property type="entry name" value="ANKYRIN REPEAT AND PROTEIN KINASE DOMAIN-CONTAINING PROTEIN"/>
    <property type="match status" value="1"/>
</dbReference>
<dbReference type="InterPro" id="IPR036770">
    <property type="entry name" value="Ankyrin_rpt-contain_sf"/>
</dbReference>
<evidence type="ECO:0000256" key="2">
    <source>
        <dbReference type="ARBA" id="ARBA00023043"/>
    </source>
</evidence>
<name>A0A3N4HXU8_ASCIM</name>
<keyword evidence="1" id="KW-0677">Repeat</keyword>
<dbReference type="Pfam" id="PF12796">
    <property type="entry name" value="Ank_2"/>
    <property type="match status" value="2"/>
</dbReference>
<gene>
    <name evidence="4" type="ORF">BJ508DRAFT_188255</name>
</gene>